<dbReference type="InterPro" id="IPR050465">
    <property type="entry name" value="UPF0194_transport"/>
</dbReference>
<feature type="signal peptide" evidence="4">
    <location>
        <begin position="1"/>
        <end position="25"/>
    </location>
</feature>
<dbReference type="STRING" id="573413.Spirs_3443"/>
<keyword evidence="7" id="KW-1185">Reference proteome</keyword>
<dbReference type="Proteomes" id="UP000002318">
    <property type="component" value="Chromosome"/>
</dbReference>
<comment type="subcellular location">
    <subcellularLocation>
        <location evidence="1">Cell envelope</location>
    </subcellularLocation>
</comment>
<proteinExistence type="predicted"/>
<dbReference type="PROSITE" id="PS51257">
    <property type="entry name" value="PROKAR_LIPOPROTEIN"/>
    <property type="match status" value="1"/>
</dbReference>
<dbReference type="GO" id="GO:0030313">
    <property type="term" value="C:cell envelope"/>
    <property type="evidence" value="ECO:0007669"/>
    <property type="project" value="UniProtKB-SubCell"/>
</dbReference>
<dbReference type="RefSeq" id="WP_013255991.1">
    <property type="nucleotide sequence ID" value="NC_014364.1"/>
</dbReference>
<protein>
    <submittedName>
        <fullName evidence="6">Secretion protein HlyD family protein</fullName>
    </submittedName>
</protein>
<evidence type="ECO:0000313" key="7">
    <source>
        <dbReference type="Proteomes" id="UP000002318"/>
    </source>
</evidence>
<evidence type="ECO:0000256" key="3">
    <source>
        <dbReference type="SAM" id="Coils"/>
    </source>
</evidence>
<dbReference type="InterPro" id="IPR058625">
    <property type="entry name" value="MdtA-like_BSH"/>
</dbReference>
<dbReference type="SUPFAM" id="SSF111369">
    <property type="entry name" value="HlyD-like secretion proteins"/>
    <property type="match status" value="1"/>
</dbReference>
<name>E1R2H2_SEDSS</name>
<dbReference type="Gene3D" id="2.40.30.170">
    <property type="match status" value="1"/>
</dbReference>
<keyword evidence="2 3" id="KW-0175">Coiled coil</keyword>
<organism evidence="6 7">
    <name type="scientific">Sediminispirochaeta smaragdinae (strain DSM 11293 / JCM 15392 / SEBR 4228)</name>
    <name type="common">Spirochaeta smaragdinae</name>
    <dbReference type="NCBI Taxonomy" id="573413"/>
    <lineage>
        <taxon>Bacteria</taxon>
        <taxon>Pseudomonadati</taxon>
        <taxon>Spirochaetota</taxon>
        <taxon>Spirochaetia</taxon>
        <taxon>Spirochaetales</taxon>
        <taxon>Spirochaetaceae</taxon>
        <taxon>Sediminispirochaeta</taxon>
    </lineage>
</organism>
<feature type="coiled-coil region" evidence="3">
    <location>
        <begin position="72"/>
        <end position="120"/>
    </location>
</feature>
<evidence type="ECO:0000313" key="6">
    <source>
        <dbReference type="EMBL" id="ADK82532.1"/>
    </source>
</evidence>
<dbReference type="KEGG" id="ssm:Spirs_3443"/>
<dbReference type="AlphaFoldDB" id="E1R2H2"/>
<dbReference type="eggNOG" id="COG0845">
    <property type="taxonomic scope" value="Bacteria"/>
</dbReference>
<accession>E1R2H2</accession>
<dbReference type="EMBL" id="CP002116">
    <property type="protein sequence ID" value="ADK82532.1"/>
    <property type="molecule type" value="Genomic_DNA"/>
</dbReference>
<feature type="chain" id="PRO_5003150555" evidence="4">
    <location>
        <begin position="26"/>
        <end position="295"/>
    </location>
</feature>
<feature type="domain" description="Multidrug resistance protein MdtA-like barrel-sandwich hybrid" evidence="5">
    <location>
        <begin position="42"/>
        <end position="203"/>
    </location>
</feature>
<sequence>MIIQASKRILTVLLPLMLIAGCGNGNEEQSFSGQTDSDTIVLSSQSAGIITSVLVDEGTSVEKGDLLAEIDTERLELQRQQQAAQLDGIEARIQAALSQIDQAKEELSLSEETLAKTEKLLPQGGATQQRRDELATQVGVGRSKIRGLKANYDLLQAQKKELLAGMKLTNIAIRDSSISAPIDGVVLNRFHEAGELAATGTPLFELADLSSLTVKIYVPLAQLPALRIGSEVSIMVTGSEKRLTGKVEQIADESEFTPKTILTKETRETLVYEVKISVPNPGGLLKIGMPVDVYL</sequence>
<evidence type="ECO:0000256" key="2">
    <source>
        <dbReference type="ARBA" id="ARBA00023054"/>
    </source>
</evidence>
<gene>
    <name evidence="6" type="ordered locus">Spirs_3443</name>
</gene>
<dbReference type="OrthoDB" id="9778236at2"/>
<keyword evidence="4" id="KW-0732">Signal</keyword>
<evidence type="ECO:0000256" key="4">
    <source>
        <dbReference type="SAM" id="SignalP"/>
    </source>
</evidence>
<dbReference type="PANTHER" id="PTHR32347:SF23">
    <property type="entry name" value="BLL5650 PROTEIN"/>
    <property type="match status" value="1"/>
</dbReference>
<evidence type="ECO:0000259" key="5">
    <source>
        <dbReference type="Pfam" id="PF25917"/>
    </source>
</evidence>
<reference evidence="6 7" key="1">
    <citation type="journal article" date="2010" name="Stand. Genomic Sci.">
        <title>Complete genome sequence of Spirochaeta smaragdinae type strain (SEBR 4228).</title>
        <authorList>
            <person name="Mavromatis K."/>
            <person name="Yasawong M."/>
            <person name="Chertkov O."/>
            <person name="Lapidus A."/>
            <person name="Lucas S."/>
            <person name="Nolan M."/>
            <person name="Del Rio T.G."/>
            <person name="Tice H."/>
            <person name="Cheng J.F."/>
            <person name="Pitluck S."/>
            <person name="Liolios K."/>
            <person name="Ivanova N."/>
            <person name="Tapia R."/>
            <person name="Han C."/>
            <person name="Bruce D."/>
            <person name="Goodwin L."/>
            <person name="Pati A."/>
            <person name="Chen A."/>
            <person name="Palaniappan K."/>
            <person name="Land M."/>
            <person name="Hauser L."/>
            <person name="Chang Y.J."/>
            <person name="Jeffries C.D."/>
            <person name="Detter J.C."/>
            <person name="Rohde M."/>
            <person name="Brambilla E."/>
            <person name="Spring S."/>
            <person name="Goker M."/>
            <person name="Sikorski J."/>
            <person name="Woyke T."/>
            <person name="Bristow J."/>
            <person name="Eisen J.A."/>
            <person name="Markowitz V."/>
            <person name="Hugenholtz P."/>
            <person name="Klenk H.P."/>
            <person name="Kyrpides N.C."/>
        </authorList>
    </citation>
    <scope>NUCLEOTIDE SEQUENCE [LARGE SCALE GENOMIC DNA]</scope>
    <source>
        <strain evidence="7">DSM 11293 / JCM 15392 / SEBR 4228</strain>
    </source>
</reference>
<dbReference type="PANTHER" id="PTHR32347">
    <property type="entry name" value="EFFLUX SYSTEM COMPONENT YKNX-RELATED"/>
    <property type="match status" value="1"/>
</dbReference>
<dbReference type="Gene3D" id="2.40.50.100">
    <property type="match status" value="1"/>
</dbReference>
<dbReference type="HOGENOM" id="CLU_018816_6_3_12"/>
<evidence type="ECO:0000256" key="1">
    <source>
        <dbReference type="ARBA" id="ARBA00004196"/>
    </source>
</evidence>
<dbReference type="Pfam" id="PF25917">
    <property type="entry name" value="BSH_RND"/>
    <property type="match status" value="1"/>
</dbReference>